<evidence type="ECO:0000256" key="2">
    <source>
        <dbReference type="RuleBase" id="RU000363"/>
    </source>
</evidence>
<sequence>MTSVKPLILITGANQGLGFAAAKQLVSTGKYRLLIGARSQEKADGAVKELGGSDDLTPVVVDLDSDKSIEAAAAFVQERFGSLDILINNAGINRSSNPDATLRETYRAVFETNVFGPAILVENFLPLLRASQYPDRRIVNVTSGLGLIGMAYSPTSEYSAKVWELPVYRGSKAATNIITAVDAVRLREEGILVVLAAPGYCRTAFGGYTGVKDPEEGAQPIVRAAVEGSPDELFGKIVDDENIYEEFGW</sequence>
<organism evidence="3 4">
    <name type="scientific">Aspergillus granulosus</name>
    <dbReference type="NCBI Taxonomy" id="176169"/>
    <lineage>
        <taxon>Eukaryota</taxon>
        <taxon>Fungi</taxon>
        <taxon>Dikarya</taxon>
        <taxon>Ascomycota</taxon>
        <taxon>Pezizomycotina</taxon>
        <taxon>Eurotiomycetes</taxon>
        <taxon>Eurotiomycetidae</taxon>
        <taxon>Eurotiales</taxon>
        <taxon>Aspergillaceae</taxon>
        <taxon>Aspergillus</taxon>
        <taxon>Aspergillus subgen. Nidulantes</taxon>
    </lineage>
</organism>
<reference evidence="3 4" key="1">
    <citation type="submission" date="2024-07" db="EMBL/GenBank/DDBJ databases">
        <title>Section-level genome sequencing and comparative genomics of Aspergillus sections Usti and Cavernicolus.</title>
        <authorList>
            <consortium name="Lawrence Berkeley National Laboratory"/>
            <person name="Nybo J.L."/>
            <person name="Vesth T.C."/>
            <person name="Theobald S."/>
            <person name="Frisvad J.C."/>
            <person name="Larsen T.O."/>
            <person name="Kjaerboelling I."/>
            <person name="Rothschild-Mancinelli K."/>
            <person name="Lyhne E.K."/>
            <person name="Kogle M.E."/>
            <person name="Barry K."/>
            <person name="Clum A."/>
            <person name="Na H."/>
            <person name="Ledsgaard L."/>
            <person name="Lin J."/>
            <person name="Lipzen A."/>
            <person name="Kuo A."/>
            <person name="Riley R."/>
            <person name="Mondo S."/>
            <person name="Labutti K."/>
            <person name="Haridas S."/>
            <person name="Pangalinan J."/>
            <person name="Salamov A.A."/>
            <person name="Simmons B.A."/>
            <person name="Magnuson J.K."/>
            <person name="Chen J."/>
            <person name="Drula E."/>
            <person name="Henrissat B."/>
            <person name="Wiebenga A."/>
            <person name="Lubbers R.J."/>
            <person name="Gomes A.C."/>
            <person name="Makela M.R."/>
            <person name="Stajich J."/>
            <person name="Grigoriev I.V."/>
            <person name="Mortensen U.H."/>
            <person name="De Vries R.P."/>
            <person name="Baker S.E."/>
            <person name="Andersen M.R."/>
        </authorList>
    </citation>
    <scope>NUCLEOTIDE SEQUENCE [LARGE SCALE GENOMIC DNA]</scope>
    <source>
        <strain evidence="3 4">CBS 588.65</strain>
    </source>
</reference>
<name>A0ABR4GTZ7_9EURO</name>
<dbReference type="InterPro" id="IPR051468">
    <property type="entry name" value="Fungal_SecMetab_SDRs"/>
</dbReference>
<accession>A0ABR4GTZ7</accession>
<dbReference type="Proteomes" id="UP001610334">
    <property type="component" value="Unassembled WGS sequence"/>
</dbReference>
<gene>
    <name evidence="3" type="ORF">BJX63DRAFT_414803</name>
</gene>
<keyword evidence="4" id="KW-1185">Reference proteome</keyword>
<protein>
    <recommendedName>
        <fullName evidence="5">Short-chain dehydrogenase</fullName>
    </recommendedName>
</protein>
<proteinExistence type="inferred from homology"/>
<dbReference type="Gene3D" id="3.40.50.720">
    <property type="entry name" value="NAD(P)-binding Rossmann-like Domain"/>
    <property type="match status" value="1"/>
</dbReference>
<evidence type="ECO:0008006" key="5">
    <source>
        <dbReference type="Google" id="ProtNLM"/>
    </source>
</evidence>
<dbReference type="PANTHER" id="PTHR43544:SF32">
    <property type="entry name" value="CHAIN DEHYDROGENASE, PUTATIVE (AFU_ORTHOLOGUE AFUA_5G01530)-RELATED"/>
    <property type="match status" value="1"/>
</dbReference>
<dbReference type="InterPro" id="IPR002347">
    <property type="entry name" value="SDR_fam"/>
</dbReference>
<dbReference type="InterPro" id="IPR036291">
    <property type="entry name" value="NAD(P)-bd_dom_sf"/>
</dbReference>
<comment type="similarity">
    <text evidence="1 2">Belongs to the short-chain dehydrogenases/reductases (SDR) family.</text>
</comment>
<evidence type="ECO:0000313" key="3">
    <source>
        <dbReference type="EMBL" id="KAL2802541.1"/>
    </source>
</evidence>
<dbReference type="PRINTS" id="PR00081">
    <property type="entry name" value="GDHRDH"/>
</dbReference>
<evidence type="ECO:0000313" key="4">
    <source>
        <dbReference type="Proteomes" id="UP001610334"/>
    </source>
</evidence>
<dbReference type="SUPFAM" id="SSF51735">
    <property type="entry name" value="NAD(P)-binding Rossmann-fold domains"/>
    <property type="match status" value="1"/>
</dbReference>
<dbReference type="Pfam" id="PF00106">
    <property type="entry name" value="adh_short"/>
    <property type="match status" value="1"/>
</dbReference>
<evidence type="ECO:0000256" key="1">
    <source>
        <dbReference type="ARBA" id="ARBA00006484"/>
    </source>
</evidence>
<comment type="caution">
    <text evidence="3">The sequence shown here is derived from an EMBL/GenBank/DDBJ whole genome shotgun (WGS) entry which is preliminary data.</text>
</comment>
<dbReference type="PANTHER" id="PTHR43544">
    <property type="entry name" value="SHORT-CHAIN DEHYDROGENASE/REDUCTASE"/>
    <property type="match status" value="1"/>
</dbReference>
<dbReference type="EMBL" id="JBFXLT010000176">
    <property type="protein sequence ID" value="KAL2802541.1"/>
    <property type="molecule type" value="Genomic_DNA"/>
</dbReference>
<dbReference type="PRINTS" id="PR00080">
    <property type="entry name" value="SDRFAMILY"/>
</dbReference>